<dbReference type="STRING" id="1802207.A3D44_03765"/>
<evidence type="ECO:0000313" key="2">
    <source>
        <dbReference type="Proteomes" id="UP000178820"/>
    </source>
</evidence>
<dbReference type="Proteomes" id="UP000178820">
    <property type="component" value="Unassembled WGS sequence"/>
</dbReference>
<evidence type="ECO:0000313" key="1">
    <source>
        <dbReference type="EMBL" id="OGZ69506.1"/>
    </source>
</evidence>
<name>A0A1G2I3Y3_9BACT</name>
<proteinExistence type="predicted"/>
<dbReference type="EMBL" id="MHOT01000010">
    <property type="protein sequence ID" value="OGZ69506.1"/>
    <property type="molecule type" value="Genomic_DNA"/>
</dbReference>
<reference evidence="1 2" key="1">
    <citation type="journal article" date="2016" name="Nat. Commun.">
        <title>Thousands of microbial genomes shed light on interconnected biogeochemical processes in an aquifer system.</title>
        <authorList>
            <person name="Anantharaman K."/>
            <person name="Brown C.T."/>
            <person name="Hug L.A."/>
            <person name="Sharon I."/>
            <person name="Castelle C.J."/>
            <person name="Probst A.J."/>
            <person name="Thomas B.C."/>
            <person name="Singh A."/>
            <person name="Wilkins M.J."/>
            <person name="Karaoz U."/>
            <person name="Brodie E.L."/>
            <person name="Williams K.H."/>
            <person name="Hubbard S.S."/>
            <person name="Banfield J.F."/>
        </authorList>
    </citation>
    <scope>NUCLEOTIDE SEQUENCE [LARGE SCALE GENOMIC DNA]</scope>
</reference>
<gene>
    <name evidence="1" type="ORF">A3D44_03765</name>
</gene>
<comment type="caution">
    <text evidence="1">The sequence shown here is derived from an EMBL/GenBank/DDBJ whole genome shotgun (WGS) entry which is preliminary data.</text>
</comment>
<accession>A0A1G2I3Y3</accession>
<protein>
    <submittedName>
        <fullName evidence="1">Uncharacterized protein</fullName>
    </submittedName>
</protein>
<organism evidence="1 2">
    <name type="scientific">Candidatus Staskawiczbacteria bacterium RIFCSPHIGHO2_02_FULL_42_22</name>
    <dbReference type="NCBI Taxonomy" id="1802207"/>
    <lineage>
        <taxon>Bacteria</taxon>
        <taxon>Candidatus Staskawicziibacteriota</taxon>
    </lineage>
</organism>
<dbReference type="AlphaFoldDB" id="A0A1G2I3Y3"/>
<sequence length="75" mass="8466">MLTKATAQLVEEVMGHFGEEKMKKARENPEACLIAMLTLIKNELPEVSATLYSTIELATYDGYLKEAKEKMQQSK</sequence>